<proteinExistence type="predicted"/>
<reference evidence="1" key="3">
    <citation type="submission" date="2025-09" db="UniProtKB">
        <authorList>
            <consortium name="Ensembl"/>
        </authorList>
    </citation>
    <scope>IDENTIFICATION</scope>
</reference>
<protein>
    <submittedName>
        <fullName evidence="1">Uncharacterized protein</fullName>
    </submittedName>
</protein>
<dbReference type="InParanoid" id="A0A674ND04"/>
<name>A0A674ND04_TAKRU</name>
<keyword evidence="2" id="KW-1185">Reference proteome</keyword>
<accession>A0A674ND04</accession>
<organism evidence="1 2">
    <name type="scientific">Takifugu rubripes</name>
    <name type="common">Japanese pufferfish</name>
    <name type="synonym">Fugu rubripes</name>
    <dbReference type="NCBI Taxonomy" id="31033"/>
    <lineage>
        <taxon>Eukaryota</taxon>
        <taxon>Metazoa</taxon>
        <taxon>Chordata</taxon>
        <taxon>Craniata</taxon>
        <taxon>Vertebrata</taxon>
        <taxon>Euteleostomi</taxon>
        <taxon>Actinopterygii</taxon>
        <taxon>Neopterygii</taxon>
        <taxon>Teleostei</taxon>
        <taxon>Neoteleostei</taxon>
        <taxon>Acanthomorphata</taxon>
        <taxon>Eupercaria</taxon>
        <taxon>Tetraodontiformes</taxon>
        <taxon>Tetradontoidea</taxon>
        <taxon>Tetraodontidae</taxon>
        <taxon>Takifugu</taxon>
    </lineage>
</organism>
<dbReference type="GeneTree" id="ENSGT00980000198994"/>
<evidence type="ECO:0000313" key="2">
    <source>
        <dbReference type="Proteomes" id="UP000005226"/>
    </source>
</evidence>
<sequence length="105" mass="12112">MSLIRTGAVPMGRSKATGGTERARFTLTWVDTSVSVMFQNVFQKWTSRFWVRRSNSVPLNSGSMAYFPEFSPKATRPIARVWRQGRMAGVNWMEEWTQDVFNQTN</sequence>
<dbReference type="Ensembl" id="ENSTRUT00000059545.1">
    <property type="protein sequence ID" value="ENSTRUP00000071569.1"/>
    <property type="gene ID" value="ENSTRUG00000026396.1"/>
</dbReference>
<reference evidence="1" key="2">
    <citation type="submission" date="2025-08" db="UniProtKB">
        <authorList>
            <consortium name="Ensembl"/>
        </authorList>
    </citation>
    <scope>IDENTIFICATION</scope>
</reference>
<evidence type="ECO:0000313" key="1">
    <source>
        <dbReference type="Ensembl" id="ENSTRUP00000071569.1"/>
    </source>
</evidence>
<dbReference type="Proteomes" id="UP000005226">
    <property type="component" value="Chromosome 7"/>
</dbReference>
<reference evidence="1 2" key="1">
    <citation type="journal article" date="2011" name="Genome Biol. Evol.">
        <title>Integration of the genetic map and genome assembly of fugu facilitates insights into distinct features of genome evolution in teleosts and mammals.</title>
        <authorList>
            <person name="Kai W."/>
            <person name="Kikuchi K."/>
            <person name="Tohari S."/>
            <person name="Chew A.K."/>
            <person name="Tay A."/>
            <person name="Fujiwara A."/>
            <person name="Hosoya S."/>
            <person name="Suetake H."/>
            <person name="Naruse K."/>
            <person name="Brenner S."/>
            <person name="Suzuki Y."/>
            <person name="Venkatesh B."/>
        </authorList>
    </citation>
    <scope>NUCLEOTIDE SEQUENCE [LARGE SCALE GENOMIC DNA]</scope>
</reference>
<dbReference type="AlphaFoldDB" id="A0A674ND04"/>